<dbReference type="EMBL" id="LR593886">
    <property type="protein sequence ID" value="VTR99853.1"/>
    <property type="molecule type" value="Genomic_DNA"/>
</dbReference>
<sequence length="148" mass="15402">MIHFEGNQAIPLPPAEVAAKLSDAGFLANCVPDAQVSEATADHSVGKIKPKLSFLTGSLTLDATVTARELGKSVTYKIDTKTIGASSTVETKLEFKDGENGGTLVHWTGDLVAVTGLLKMVPKGLLEGTAKKVIEDVWAAVAARLTAG</sequence>
<name>A0A6P2DEF3_9BACT</name>
<dbReference type="Pfam" id="PF06240">
    <property type="entry name" value="COXG"/>
    <property type="match status" value="1"/>
</dbReference>
<dbReference type="InterPro" id="IPR010419">
    <property type="entry name" value="CO_DH_gsu"/>
</dbReference>
<evidence type="ECO:0000313" key="2">
    <source>
        <dbReference type="Proteomes" id="UP000464178"/>
    </source>
</evidence>
<dbReference type="PANTHER" id="PTHR38588:SF1">
    <property type="entry name" value="BLL0334 PROTEIN"/>
    <property type="match status" value="1"/>
</dbReference>
<organism evidence="1 2">
    <name type="scientific">Gemmata massiliana</name>
    <dbReference type="NCBI Taxonomy" id="1210884"/>
    <lineage>
        <taxon>Bacteria</taxon>
        <taxon>Pseudomonadati</taxon>
        <taxon>Planctomycetota</taxon>
        <taxon>Planctomycetia</taxon>
        <taxon>Gemmatales</taxon>
        <taxon>Gemmataceae</taxon>
        <taxon>Gemmata</taxon>
    </lineage>
</organism>
<evidence type="ECO:0000313" key="1">
    <source>
        <dbReference type="EMBL" id="VTR99853.1"/>
    </source>
</evidence>
<dbReference type="RefSeq" id="WP_162671996.1">
    <property type="nucleotide sequence ID" value="NZ_LR593886.1"/>
</dbReference>
<protein>
    <submittedName>
        <fullName evidence="1">: COXG</fullName>
    </submittedName>
</protein>
<reference evidence="1 2" key="1">
    <citation type="submission" date="2019-05" db="EMBL/GenBank/DDBJ databases">
        <authorList>
            <consortium name="Science for Life Laboratories"/>
        </authorList>
    </citation>
    <scope>NUCLEOTIDE SEQUENCE [LARGE SCALE GENOMIC DNA]</scope>
    <source>
        <strain evidence="1">Soil9</strain>
    </source>
</reference>
<dbReference type="PANTHER" id="PTHR38588">
    <property type="entry name" value="BLL0334 PROTEIN"/>
    <property type="match status" value="1"/>
</dbReference>
<dbReference type="InterPro" id="IPR023393">
    <property type="entry name" value="START-like_dom_sf"/>
</dbReference>
<proteinExistence type="predicted"/>
<accession>A0A6P2DEF3</accession>
<dbReference type="SUPFAM" id="SSF55961">
    <property type="entry name" value="Bet v1-like"/>
    <property type="match status" value="1"/>
</dbReference>
<dbReference type="Proteomes" id="UP000464178">
    <property type="component" value="Chromosome"/>
</dbReference>
<dbReference type="KEGG" id="gms:SOIL9_83790"/>
<dbReference type="AlphaFoldDB" id="A0A6P2DEF3"/>
<gene>
    <name evidence="1" type="ORF">SOIL9_83790</name>
</gene>
<keyword evidence="2" id="KW-1185">Reference proteome</keyword>
<dbReference type="Gene3D" id="3.30.530.20">
    <property type="match status" value="1"/>
</dbReference>